<sequence>MLKKFHEAALDEIYVPGSNEEVFSGRLLKVQRDHVTLPNGNDTTREYIRHPGAVAIVPVLADGSVVLVKQCRYPLDTLLWEIPAGKLDHGPEEDTLECAKRELSEETGYDAEHWEKLISIATTPGFSDEIIHLYKASGLQKFAQHTDEDEFIGVQAFSPEELRRMVADGELYDAKTLCALYAAKVI</sequence>
<dbReference type="InterPro" id="IPR015797">
    <property type="entry name" value="NUDIX_hydrolase-like_dom_sf"/>
</dbReference>
<protein>
    <submittedName>
        <fullName evidence="4">ADP-ribose pyrophosphatase</fullName>
    </submittedName>
</protein>
<dbReference type="GO" id="GO:0016787">
    <property type="term" value="F:hydrolase activity"/>
    <property type="evidence" value="ECO:0007669"/>
    <property type="project" value="UniProtKB-KW"/>
</dbReference>
<keyword evidence="2" id="KW-0378">Hydrolase</keyword>
<evidence type="ECO:0000259" key="3">
    <source>
        <dbReference type="PROSITE" id="PS51462"/>
    </source>
</evidence>
<dbReference type="STRING" id="626940.BHW43_05930"/>
<dbReference type="PROSITE" id="PS51462">
    <property type="entry name" value="NUDIX"/>
    <property type="match status" value="1"/>
</dbReference>
<dbReference type="PANTHER" id="PTHR11839:SF18">
    <property type="entry name" value="NUDIX HYDROLASE DOMAIN-CONTAINING PROTEIN"/>
    <property type="match status" value="1"/>
</dbReference>
<dbReference type="Gene3D" id="3.90.79.10">
    <property type="entry name" value="Nucleoside Triphosphate Pyrophosphohydrolase"/>
    <property type="match status" value="1"/>
</dbReference>
<dbReference type="EMBL" id="MNTG01000029">
    <property type="protein sequence ID" value="OLA37594.1"/>
    <property type="molecule type" value="Genomic_DNA"/>
</dbReference>
<proteinExistence type="predicted"/>
<comment type="caution">
    <text evidence="4">The sequence shown here is derived from an EMBL/GenBank/DDBJ whole genome shotgun (WGS) entry which is preliminary data.</text>
</comment>
<evidence type="ECO:0000256" key="2">
    <source>
        <dbReference type="ARBA" id="ARBA00022801"/>
    </source>
</evidence>
<evidence type="ECO:0000313" key="5">
    <source>
        <dbReference type="Proteomes" id="UP000186777"/>
    </source>
</evidence>
<reference evidence="4 5" key="1">
    <citation type="journal article" date="2016" name="Nat. Biotechnol.">
        <title>Measurement of bacterial replication rates in microbial communities.</title>
        <authorList>
            <person name="Brown C.T."/>
            <person name="Olm M.R."/>
            <person name="Thomas B.C."/>
            <person name="Banfield J.F."/>
        </authorList>
    </citation>
    <scope>NUCLEOTIDE SEQUENCE [LARGE SCALE GENOMIC DNA]</scope>
    <source>
        <strain evidence="4">46_33</strain>
    </source>
</reference>
<dbReference type="AlphaFoldDB" id="A0A1Q6R5D4"/>
<dbReference type="GO" id="GO:0019693">
    <property type="term" value="P:ribose phosphate metabolic process"/>
    <property type="evidence" value="ECO:0007669"/>
    <property type="project" value="TreeGrafter"/>
</dbReference>
<feature type="domain" description="Nudix hydrolase" evidence="3">
    <location>
        <begin position="48"/>
        <end position="179"/>
    </location>
</feature>
<comment type="cofactor">
    <cofactor evidence="1">
        <name>Mg(2+)</name>
        <dbReference type="ChEBI" id="CHEBI:18420"/>
    </cofactor>
</comment>
<dbReference type="SUPFAM" id="SSF55811">
    <property type="entry name" value="Nudix"/>
    <property type="match status" value="1"/>
</dbReference>
<gene>
    <name evidence="4" type="ORF">BHW43_05930</name>
</gene>
<organism evidence="4 5">
    <name type="scientific">Phascolarctobacterium succinatutens</name>
    <dbReference type="NCBI Taxonomy" id="626940"/>
    <lineage>
        <taxon>Bacteria</taxon>
        <taxon>Bacillati</taxon>
        <taxon>Bacillota</taxon>
        <taxon>Negativicutes</taxon>
        <taxon>Acidaminococcales</taxon>
        <taxon>Acidaminococcaceae</taxon>
        <taxon>Phascolarctobacterium</taxon>
    </lineage>
</organism>
<accession>A0A1Q6R5D4</accession>
<name>A0A1Q6R5D4_9FIRM</name>
<dbReference type="GO" id="GO:0006753">
    <property type="term" value="P:nucleoside phosphate metabolic process"/>
    <property type="evidence" value="ECO:0007669"/>
    <property type="project" value="TreeGrafter"/>
</dbReference>
<dbReference type="GO" id="GO:0005829">
    <property type="term" value="C:cytosol"/>
    <property type="evidence" value="ECO:0007669"/>
    <property type="project" value="TreeGrafter"/>
</dbReference>
<dbReference type="Proteomes" id="UP000186777">
    <property type="component" value="Unassembled WGS sequence"/>
</dbReference>
<evidence type="ECO:0000256" key="1">
    <source>
        <dbReference type="ARBA" id="ARBA00001946"/>
    </source>
</evidence>
<dbReference type="Pfam" id="PF00293">
    <property type="entry name" value="NUDIX"/>
    <property type="match status" value="1"/>
</dbReference>
<evidence type="ECO:0000313" key="4">
    <source>
        <dbReference type="EMBL" id="OLA37594.1"/>
    </source>
</evidence>
<dbReference type="PANTHER" id="PTHR11839">
    <property type="entry name" value="UDP/ADP-SUGAR PYROPHOSPHATASE"/>
    <property type="match status" value="1"/>
</dbReference>
<dbReference type="RefSeq" id="WP_303679872.1">
    <property type="nucleotide sequence ID" value="NZ_CAUDUD010000021.1"/>
</dbReference>
<dbReference type="InterPro" id="IPR000086">
    <property type="entry name" value="NUDIX_hydrolase_dom"/>
</dbReference>
<dbReference type="FunFam" id="3.90.79.10:FF:000024">
    <property type="entry name" value="ADP-ribose pyrophosphatase"/>
    <property type="match status" value="1"/>
</dbReference>